<feature type="binding site" evidence="8">
    <location>
        <position position="86"/>
    </location>
    <ligand>
        <name>Zn(2+)</name>
        <dbReference type="ChEBI" id="CHEBI:29105"/>
    </ligand>
</feature>
<keyword evidence="4 8" id="KW-0747">Spliceosome</keyword>
<dbReference type="GO" id="GO:0071006">
    <property type="term" value="C:U2-type catalytic step 1 spliceosome"/>
    <property type="evidence" value="ECO:0007669"/>
    <property type="project" value="UniProtKB-UniRule"/>
</dbReference>
<reference evidence="10 11" key="1">
    <citation type="journal article" date="2018" name="BMC Genomics">
        <title>Genomic evidence for intraspecific hybridization in a clonal and extremely halotolerant yeast.</title>
        <authorList>
            <person name="Gostincar C."/>
            <person name="Stajich J.E."/>
            <person name="Zupancic J."/>
            <person name="Zalar P."/>
            <person name="Gunde-Cimerman N."/>
        </authorList>
    </citation>
    <scope>NUCLEOTIDE SEQUENCE [LARGE SCALE GENOMIC DNA]</scope>
    <source>
        <strain evidence="10 11">EXF-151</strain>
    </source>
</reference>
<dbReference type="PANTHER" id="PTHR12111">
    <property type="entry name" value="SPLICING FACTOR YJU2"/>
    <property type="match status" value="1"/>
</dbReference>
<feature type="binding site" evidence="8">
    <location>
        <position position="47"/>
    </location>
    <ligand>
        <name>Zn(2+)</name>
        <dbReference type="ChEBI" id="CHEBI:29105"/>
    </ligand>
</feature>
<keyword evidence="6" id="KW-0508">mRNA splicing</keyword>
<name>A0A3M7AM76_HORWE</name>
<gene>
    <name evidence="10" type="ORF">D0865_15745</name>
</gene>
<keyword evidence="2" id="KW-0507">mRNA processing</keyword>
<evidence type="ECO:0000256" key="4">
    <source>
        <dbReference type="ARBA" id="ARBA00022728"/>
    </source>
</evidence>
<dbReference type="HAMAP" id="MF_03226">
    <property type="entry name" value="YJU2"/>
    <property type="match status" value="1"/>
</dbReference>
<dbReference type="GO" id="GO:0000349">
    <property type="term" value="P:generation of catalytic spliceosome for first transesterification step"/>
    <property type="evidence" value="ECO:0007669"/>
    <property type="project" value="UniProtKB-UniRule"/>
</dbReference>
<dbReference type="GO" id="GO:0046872">
    <property type="term" value="F:metal ion binding"/>
    <property type="evidence" value="ECO:0007669"/>
    <property type="project" value="UniProtKB-KW"/>
</dbReference>
<keyword evidence="5 8" id="KW-0862">Zinc</keyword>
<evidence type="ECO:0000256" key="1">
    <source>
        <dbReference type="ARBA" id="ARBA00004123"/>
    </source>
</evidence>
<dbReference type="Proteomes" id="UP000270230">
    <property type="component" value="Unassembled WGS sequence"/>
</dbReference>
<evidence type="ECO:0000313" key="10">
    <source>
        <dbReference type="EMBL" id="RMY28507.1"/>
    </source>
</evidence>
<evidence type="ECO:0000256" key="6">
    <source>
        <dbReference type="ARBA" id="ARBA00023187"/>
    </source>
</evidence>
<dbReference type="InterPro" id="IPR043701">
    <property type="entry name" value="Yju2"/>
</dbReference>
<feature type="binding site" evidence="8">
    <location>
        <position position="50"/>
    </location>
    <ligand>
        <name>Zn(2+)</name>
        <dbReference type="ChEBI" id="CHEBI:29105"/>
    </ligand>
</feature>
<dbReference type="EMBL" id="QWIN01002742">
    <property type="protein sequence ID" value="RMY28507.1"/>
    <property type="molecule type" value="Genomic_DNA"/>
</dbReference>
<comment type="similarity">
    <text evidence="8">Belongs to the CWC16 family. YJU2 subfamily.</text>
</comment>
<evidence type="ECO:0000256" key="3">
    <source>
        <dbReference type="ARBA" id="ARBA00022723"/>
    </source>
</evidence>
<evidence type="ECO:0000256" key="9">
    <source>
        <dbReference type="SAM" id="MobiDB-lite"/>
    </source>
</evidence>
<evidence type="ECO:0000256" key="5">
    <source>
        <dbReference type="ARBA" id="ARBA00022833"/>
    </source>
</evidence>
<keyword evidence="7 8" id="KW-0539">Nucleus</keyword>
<keyword evidence="3 8" id="KW-0479">Metal-binding</keyword>
<comment type="subcellular location">
    <subcellularLocation>
        <location evidence="1 8">Nucleus</location>
    </subcellularLocation>
</comment>
<sequence length="379" mass="41698">MSERKVLQKYYPPDFDPSAIEKRRKGPKQSGPKIQPVRLMAPFSMKCTSCGEYIYKGRKFNARKETTEEKYYAISIFRFYIRCTRCSAEITFKTDPKNMDYTCERGARRNFEPWREAKLAEETEEERLDRLEREEGERDKMVELEKKTNDAQMEMRIADALDDVRMRNAMRERGGGVDGAIQGVAMGERGKGKRDEEAEKVEREIEEQARLAFQSATGERVRRLDGDIELDDSAPATAPSSSSSSSSSASPSARSSLDYHDPLVQADKAAMPPPPPPTAASATPNAFQRKPKTKKDFASSLGIKKPGASSSAIPATVGSHYDNEDDPKNSPPSRSPAMATMQTANEGLPLKNGVVAGGGKGVSAGAGLVDYGSEDSDDD</sequence>
<feature type="compositionally biased region" description="Basic and acidic residues" evidence="9">
    <location>
        <begin position="188"/>
        <end position="209"/>
    </location>
</feature>
<dbReference type="AlphaFoldDB" id="A0A3M7AM76"/>
<accession>A0A3M7AM76</accession>
<proteinExistence type="inferred from homology"/>
<organism evidence="10 11">
    <name type="scientific">Hortaea werneckii</name>
    <name type="common">Black yeast</name>
    <name type="synonym">Cladosporium werneckii</name>
    <dbReference type="NCBI Taxonomy" id="91943"/>
    <lineage>
        <taxon>Eukaryota</taxon>
        <taxon>Fungi</taxon>
        <taxon>Dikarya</taxon>
        <taxon>Ascomycota</taxon>
        <taxon>Pezizomycotina</taxon>
        <taxon>Dothideomycetes</taxon>
        <taxon>Dothideomycetidae</taxon>
        <taxon>Mycosphaerellales</taxon>
        <taxon>Teratosphaeriaceae</taxon>
        <taxon>Hortaea</taxon>
    </lineage>
</organism>
<comment type="function">
    <text evidence="8">Part of the spliceosome which catalyzes two sequential transesterification reactions, first the excision of the non-coding intron from pre-mRNA and then the ligation of the coding exons to form the mature mRNA. Plays a role in stabilizing the structure of the spliceosome catalytic core and docking of the branch helix into the active site, producing 5'-exon and lariat intron-3'-intermediates.</text>
</comment>
<dbReference type="OrthoDB" id="674963at2759"/>
<protein>
    <recommendedName>
        <fullName evidence="8">Splicing factor YJU2</fullName>
    </recommendedName>
</protein>
<comment type="subunit">
    <text evidence="8">Component of the spliceosome. Present in the activated B complex, the catalytically activated B* complex which catalyzes the branching, the catalytic step 1 C complex catalyzing the exon ligation, and the postcatalytic P complex containing the ligated exons (mRNA) and the excised lariat intron.</text>
</comment>
<feature type="region of interest" description="Disordered" evidence="9">
    <location>
        <begin position="174"/>
        <end position="379"/>
    </location>
</feature>
<feature type="binding site" evidence="8">
    <location>
        <position position="83"/>
    </location>
    <ligand>
        <name>Zn(2+)</name>
        <dbReference type="ChEBI" id="CHEBI:29105"/>
    </ligand>
</feature>
<dbReference type="Pfam" id="PF04502">
    <property type="entry name" value="Saf4_Yju2"/>
    <property type="match status" value="1"/>
</dbReference>
<dbReference type="InterPro" id="IPR007590">
    <property type="entry name" value="Saf4/Yju2"/>
</dbReference>
<comment type="caution">
    <text evidence="10">The sequence shown here is derived from an EMBL/GenBank/DDBJ whole genome shotgun (WGS) entry which is preliminary data.</text>
</comment>
<dbReference type="PANTHER" id="PTHR12111:SF1">
    <property type="entry name" value="SPLICING FACTOR YJU2"/>
    <property type="match status" value="1"/>
</dbReference>
<evidence type="ECO:0000313" key="11">
    <source>
        <dbReference type="Proteomes" id="UP000270230"/>
    </source>
</evidence>
<feature type="compositionally biased region" description="Gly residues" evidence="9">
    <location>
        <begin position="355"/>
        <end position="364"/>
    </location>
</feature>
<feature type="region of interest" description="Disordered" evidence="9">
    <location>
        <begin position="1"/>
        <end position="34"/>
    </location>
</feature>
<feature type="compositionally biased region" description="Low complexity" evidence="9">
    <location>
        <begin position="233"/>
        <end position="256"/>
    </location>
</feature>
<evidence type="ECO:0000256" key="2">
    <source>
        <dbReference type="ARBA" id="ARBA00022664"/>
    </source>
</evidence>
<evidence type="ECO:0000256" key="7">
    <source>
        <dbReference type="ARBA" id="ARBA00023242"/>
    </source>
</evidence>
<evidence type="ECO:0000256" key="8">
    <source>
        <dbReference type="HAMAP-Rule" id="MF_03226"/>
    </source>
</evidence>